<evidence type="ECO:0000313" key="2">
    <source>
        <dbReference type="EMBL" id="MFC4500661.1"/>
    </source>
</evidence>
<protein>
    <submittedName>
        <fullName evidence="2">Uncharacterized protein</fullName>
    </submittedName>
</protein>
<dbReference type="RefSeq" id="WP_381171636.1">
    <property type="nucleotide sequence ID" value="NZ_JBHSFK010000008.1"/>
</dbReference>
<gene>
    <name evidence="2" type="ORF">ACFPIH_14195</name>
</gene>
<accession>A0ABV9API2</accession>
<name>A0ABV9API2_9ACTN</name>
<feature type="transmembrane region" description="Helical" evidence="1">
    <location>
        <begin position="12"/>
        <end position="29"/>
    </location>
</feature>
<proteinExistence type="predicted"/>
<evidence type="ECO:0000256" key="1">
    <source>
        <dbReference type="SAM" id="Phobius"/>
    </source>
</evidence>
<evidence type="ECO:0000313" key="3">
    <source>
        <dbReference type="Proteomes" id="UP001595839"/>
    </source>
</evidence>
<comment type="caution">
    <text evidence="2">The sequence shown here is derived from an EMBL/GenBank/DDBJ whole genome shotgun (WGS) entry which is preliminary data.</text>
</comment>
<organism evidence="2 3">
    <name type="scientific">Streptomyces vulcanius</name>
    <dbReference type="NCBI Taxonomy" id="1441876"/>
    <lineage>
        <taxon>Bacteria</taxon>
        <taxon>Bacillati</taxon>
        <taxon>Actinomycetota</taxon>
        <taxon>Actinomycetes</taxon>
        <taxon>Kitasatosporales</taxon>
        <taxon>Streptomycetaceae</taxon>
        <taxon>Streptomyces</taxon>
    </lineage>
</organism>
<keyword evidence="1" id="KW-0812">Transmembrane</keyword>
<dbReference type="EMBL" id="JBHSFK010000008">
    <property type="protein sequence ID" value="MFC4500661.1"/>
    <property type="molecule type" value="Genomic_DNA"/>
</dbReference>
<sequence length="182" mass="19748">MSAINWGDAPTWAGTVFAAAAAAAAIWTLKSQRDQIDEQRDFIAEQRTLIADQSATLALERAALIDAAEDRKREQAMTIVWDIRGWTLVLTNHSGAPITDVCMDHPSGLLEMGMVVESAANLAGIGLNPVEMPYPVLGSGRQLGCHRPEDRSEPVSATFTDDAGVQWRLDEHGKLEEIPTTP</sequence>
<dbReference type="Proteomes" id="UP001595839">
    <property type="component" value="Unassembled WGS sequence"/>
</dbReference>
<reference evidence="3" key="1">
    <citation type="journal article" date="2019" name="Int. J. Syst. Evol. Microbiol.">
        <title>The Global Catalogue of Microorganisms (GCM) 10K type strain sequencing project: providing services to taxonomists for standard genome sequencing and annotation.</title>
        <authorList>
            <consortium name="The Broad Institute Genomics Platform"/>
            <consortium name="The Broad Institute Genome Sequencing Center for Infectious Disease"/>
            <person name="Wu L."/>
            <person name="Ma J."/>
        </authorList>
    </citation>
    <scope>NUCLEOTIDE SEQUENCE [LARGE SCALE GENOMIC DNA]</scope>
    <source>
        <strain evidence="3">CGMCC 4.7177</strain>
    </source>
</reference>
<keyword evidence="1" id="KW-0472">Membrane</keyword>
<keyword evidence="1" id="KW-1133">Transmembrane helix</keyword>
<keyword evidence="3" id="KW-1185">Reference proteome</keyword>